<dbReference type="Proteomes" id="UP001152795">
    <property type="component" value="Unassembled WGS sequence"/>
</dbReference>
<protein>
    <submittedName>
        <fullName evidence="2">Uncharacterized protein</fullName>
    </submittedName>
</protein>
<dbReference type="EMBL" id="CACRXK020025361">
    <property type="protein sequence ID" value="CAB4039417.1"/>
    <property type="molecule type" value="Genomic_DNA"/>
</dbReference>
<keyword evidence="3" id="KW-1185">Reference proteome</keyword>
<feature type="compositionally biased region" description="Polar residues" evidence="1">
    <location>
        <begin position="42"/>
        <end position="59"/>
    </location>
</feature>
<accession>A0A7D9LUJ3</accession>
<organism evidence="2 3">
    <name type="scientific">Paramuricea clavata</name>
    <name type="common">Red gorgonian</name>
    <name type="synonym">Violescent sea-whip</name>
    <dbReference type="NCBI Taxonomy" id="317549"/>
    <lineage>
        <taxon>Eukaryota</taxon>
        <taxon>Metazoa</taxon>
        <taxon>Cnidaria</taxon>
        <taxon>Anthozoa</taxon>
        <taxon>Octocorallia</taxon>
        <taxon>Malacalcyonacea</taxon>
        <taxon>Plexauridae</taxon>
        <taxon>Paramuricea</taxon>
    </lineage>
</organism>
<evidence type="ECO:0000313" key="2">
    <source>
        <dbReference type="EMBL" id="CAB4039417.1"/>
    </source>
</evidence>
<comment type="caution">
    <text evidence="2">The sequence shown here is derived from an EMBL/GenBank/DDBJ whole genome shotgun (WGS) entry which is preliminary data.</text>
</comment>
<evidence type="ECO:0000256" key="1">
    <source>
        <dbReference type="SAM" id="MobiDB-lite"/>
    </source>
</evidence>
<feature type="non-terminal residue" evidence="2">
    <location>
        <position position="101"/>
    </location>
</feature>
<feature type="compositionally biased region" description="Polar residues" evidence="1">
    <location>
        <begin position="69"/>
        <end position="95"/>
    </location>
</feature>
<dbReference type="AlphaFoldDB" id="A0A7D9LUJ3"/>
<evidence type="ECO:0000313" key="3">
    <source>
        <dbReference type="Proteomes" id="UP001152795"/>
    </source>
</evidence>
<proteinExistence type="predicted"/>
<name>A0A7D9LUJ3_PARCT</name>
<reference evidence="2" key="1">
    <citation type="submission" date="2020-04" db="EMBL/GenBank/DDBJ databases">
        <authorList>
            <person name="Alioto T."/>
            <person name="Alioto T."/>
            <person name="Gomez Garrido J."/>
        </authorList>
    </citation>
    <scope>NUCLEOTIDE SEQUENCE</scope>
    <source>
        <strain evidence="2">A484AB</strain>
    </source>
</reference>
<feature type="non-terminal residue" evidence="2">
    <location>
        <position position="1"/>
    </location>
</feature>
<feature type="region of interest" description="Disordered" evidence="1">
    <location>
        <begin position="42"/>
        <end position="101"/>
    </location>
</feature>
<sequence>LQDLVNKNKTDSDISALPKQPCVSDELTDYVDADSAGVDNSFVIQESTNPRTNNGSTTEPRPINREEYNNQFNELNGNASVNPIEVNPNSASADVSIEDNN</sequence>
<gene>
    <name evidence="2" type="ORF">PACLA_8A014233</name>
</gene>